<organism evidence="2 3">
    <name type="scientific">Mycobacterium tuberculosis</name>
    <dbReference type="NCBI Taxonomy" id="1773"/>
    <lineage>
        <taxon>Bacteria</taxon>
        <taxon>Bacillati</taxon>
        <taxon>Actinomycetota</taxon>
        <taxon>Actinomycetes</taxon>
        <taxon>Mycobacteriales</taxon>
        <taxon>Mycobacteriaceae</taxon>
        <taxon>Mycobacterium</taxon>
        <taxon>Mycobacterium tuberculosis complex</taxon>
    </lineage>
</organism>
<protein>
    <submittedName>
        <fullName evidence="2">Uncharacterized protein</fullName>
    </submittedName>
</protein>
<dbReference type="AlphaFoldDB" id="A0A655AWN8"/>
<dbReference type="Proteomes" id="UP000048948">
    <property type="component" value="Unassembled WGS sequence"/>
</dbReference>
<sequence>MFTDWAVASSRKPICSAIDMNRLLKISNSTGSASKPARVAASGRGGVTTRCASRCPVSVIVACQPSSTTVVALASAMIAGPVSTSPGRIASLRRSGASRHNPFE</sequence>
<evidence type="ECO:0000313" key="2">
    <source>
        <dbReference type="EMBL" id="CKU34668.1"/>
    </source>
</evidence>
<dbReference type="EMBL" id="CNGE01001621">
    <property type="protein sequence ID" value="CKU34668.1"/>
    <property type="molecule type" value="Genomic_DNA"/>
</dbReference>
<proteinExistence type="predicted"/>
<evidence type="ECO:0000256" key="1">
    <source>
        <dbReference type="SAM" id="MobiDB-lite"/>
    </source>
</evidence>
<gene>
    <name evidence="2" type="ORF">ERS027646_04713</name>
</gene>
<accession>A0A655AWN8</accession>
<evidence type="ECO:0000313" key="3">
    <source>
        <dbReference type="Proteomes" id="UP000048948"/>
    </source>
</evidence>
<reference evidence="2 3" key="1">
    <citation type="submission" date="2015-03" db="EMBL/GenBank/DDBJ databases">
        <authorList>
            <consortium name="Pathogen Informatics"/>
        </authorList>
    </citation>
    <scope>NUCLEOTIDE SEQUENCE [LARGE SCALE GENOMIC DNA]</scope>
    <source>
        <strain evidence="2 3">Bir 172</strain>
    </source>
</reference>
<name>A0A655AWN8_MYCTX</name>
<feature type="region of interest" description="Disordered" evidence="1">
    <location>
        <begin position="84"/>
        <end position="104"/>
    </location>
</feature>